<protein>
    <submittedName>
        <fullName evidence="1">Uncharacterized protein</fullName>
    </submittedName>
</protein>
<name>A0ABY3EKK8_9BURK</name>
<comment type="caution">
    <text evidence="1">The sequence shown here is derived from an EMBL/GenBank/DDBJ whole genome shotgun (WGS) entry which is preliminary data.</text>
</comment>
<accession>A0ABY3EKK8</accession>
<evidence type="ECO:0000313" key="1">
    <source>
        <dbReference type="EMBL" id="TSP11473.1"/>
    </source>
</evidence>
<evidence type="ECO:0000313" key="2">
    <source>
        <dbReference type="Proteomes" id="UP000318943"/>
    </source>
</evidence>
<dbReference type="RefSeq" id="WP_144199602.1">
    <property type="nucleotide sequence ID" value="NZ_VCIZ01000010.1"/>
</dbReference>
<proteinExistence type="predicted"/>
<keyword evidence="2" id="KW-1185">Reference proteome</keyword>
<organism evidence="1 2">
    <name type="scientific">Cupriavidus campinensis</name>
    <dbReference type="NCBI Taxonomy" id="151783"/>
    <lineage>
        <taxon>Bacteria</taxon>
        <taxon>Pseudomonadati</taxon>
        <taxon>Pseudomonadota</taxon>
        <taxon>Betaproteobacteria</taxon>
        <taxon>Burkholderiales</taxon>
        <taxon>Burkholderiaceae</taxon>
        <taxon>Cupriavidus</taxon>
    </lineage>
</organism>
<dbReference type="Proteomes" id="UP000318943">
    <property type="component" value="Unassembled WGS sequence"/>
</dbReference>
<dbReference type="EMBL" id="VCIZ01000010">
    <property type="protein sequence ID" value="TSP11473.1"/>
    <property type="molecule type" value="Genomic_DNA"/>
</dbReference>
<sequence length="326" mass="35590">MTKNEAASVAQMTDEKIMILRRETYQGAHAPRASDLAFARALLAQAAPPAAPVQDRGDIADAVSKALNRAWQLGQTYWQQADSDYYSENRKSSETHAKFNALVDETRLALLAAPAAPATGESGAEPYRQRSARLSAGRLSDAERAAIEAIYPTPPAAEAARQPGEMGAGVPTECQTVFGEPCQYARDIASGRVHCIHCDRDKPASAQQDERETDGWELVRVKNLGPLISALDRASRKGYLPDAMEMEWEEFEFHSAQQVQAGGEDKRYRIGAAWKRGGSAGYTRTSLPENARDGQYQLWAELIQPFAALSREQPQPSNGDREGGAV</sequence>
<gene>
    <name evidence="1" type="ORF">FGG12_17710</name>
</gene>
<reference evidence="1 2" key="1">
    <citation type="submission" date="2019-05" db="EMBL/GenBank/DDBJ databases">
        <title>Whole genome sequence analysis of Cupriavidus campinensis S14E4C strain.</title>
        <authorList>
            <person name="Abbaszade G."/>
            <person name="Szabo A."/>
            <person name="Toumi M."/>
            <person name="Toth E."/>
        </authorList>
    </citation>
    <scope>NUCLEOTIDE SEQUENCE [LARGE SCALE GENOMIC DNA]</scope>
    <source>
        <strain evidence="1 2">S14E4C</strain>
    </source>
</reference>